<proteinExistence type="predicted"/>
<dbReference type="Pfam" id="PF08246">
    <property type="entry name" value="Inhibitor_I29"/>
    <property type="match status" value="1"/>
</dbReference>
<dbReference type="EMBL" id="PYDT01000006">
    <property type="protein sequence ID" value="THU58625.1"/>
    <property type="molecule type" value="Genomic_DNA"/>
</dbReference>
<feature type="domain" description="Cathepsin propeptide inhibitor" evidence="2">
    <location>
        <begin position="34"/>
        <end position="90"/>
    </location>
</feature>
<dbReference type="SMART" id="SM00848">
    <property type="entry name" value="Inhibitor_I29"/>
    <property type="match status" value="1"/>
</dbReference>
<sequence length="147" mass="17294">MGDGKLLNSFLALSLFFALCPPSTVSRDAVRDRYEGWIARHGLTYKDKKEKEQRFKIYQSNFLKISKFNAEDHGYKLTDNRFADMTNEEFRAKHMCLTDDPRTTPPVKVIDCITGIQVMLWILPQSTPATCRLRWKRWTYRRTVRIA</sequence>
<feature type="signal peptide" evidence="1">
    <location>
        <begin position="1"/>
        <end position="26"/>
    </location>
</feature>
<dbReference type="InterPro" id="IPR038765">
    <property type="entry name" value="Papain-like_cys_pep_sf"/>
</dbReference>
<dbReference type="STRING" id="52838.A0A4S8JAP1"/>
<dbReference type="AlphaFoldDB" id="A0A4S8JAP1"/>
<gene>
    <name evidence="3" type="ORF">C4D60_Mb03t16330</name>
</gene>
<organism evidence="3 4">
    <name type="scientific">Musa balbisiana</name>
    <name type="common">Banana</name>
    <dbReference type="NCBI Taxonomy" id="52838"/>
    <lineage>
        <taxon>Eukaryota</taxon>
        <taxon>Viridiplantae</taxon>
        <taxon>Streptophyta</taxon>
        <taxon>Embryophyta</taxon>
        <taxon>Tracheophyta</taxon>
        <taxon>Spermatophyta</taxon>
        <taxon>Magnoliopsida</taxon>
        <taxon>Liliopsida</taxon>
        <taxon>Zingiberales</taxon>
        <taxon>Musaceae</taxon>
        <taxon>Musa</taxon>
    </lineage>
</organism>
<protein>
    <recommendedName>
        <fullName evidence="2">Cathepsin propeptide inhibitor domain-containing protein</fullName>
    </recommendedName>
</protein>
<dbReference type="InterPro" id="IPR013201">
    <property type="entry name" value="Prot_inhib_I29"/>
</dbReference>
<evidence type="ECO:0000256" key="1">
    <source>
        <dbReference type="SAM" id="SignalP"/>
    </source>
</evidence>
<reference evidence="3 4" key="1">
    <citation type="journal article" date="2019" name="Nat. Plants">
        <title>Genome sequencing of Musa balbisiana reveals subgenome evolution and function divergence in polyploid bananas.</title>
        <authorList>
            <person name="Yao X."/>
        </authorList>
    </citation>
    <scope>NUCLEOTIDE SEQUENCE [LARGE SCALE GENOMIC DNA]</scope>
    <source>
        <strain evidence="4">cv. DH-PKW</strain>
        <tissue evidence="3">Leaves</tissue>
    </source>
</reference>
<dbReference type="Proteomes" id="UP000317650">
    <property type="component" value="Chromosome 3"/>
</dbReference>
<evidence type="ECO:0000259" key="2">
    <source>
        <dbReference type="SMART" id="SM00848"/>
    </source>
</evidence>
<keyword evidence="1" id="KW-0732">Signal</keyword>
<accession>A0A4S8JAP1</accession>
<feature type="chain" id="PRO_5020958693" description="Cathepsin propeptide inhibitor domain-containing protein" evidence="1">
    <location>
        <begin position="27"/>
        <end position="147"/>
    </location>
</feature>
<comment type="caution">
    <text evidence="3">The sequence shown here is derived from an EMBL/GenBank/DDBJ whole genome shotgun (WGS) entry which is preliminary data.</text>
</comment>
<evidence type="ECO:0000313" key="3">
    <source>
        <dbReference type="EMBL" id="THU58625.1"/>
    </source>
</evidence>
<name>A0A4S8JAP1_MUSBA</name>
<dbReference type="SUPFAM" id="SSF54001">
    <property type="entry name" value="Cysteine proteinases"/>
    <property type="match status" value="1"/>
</dbReference>
<keyword evidence="4" id="KW-1185">Reference proteome</keyword>
<evidence type="ECO:0000313" key="4">
    <source>
        <dbReference type="Proteomes" id="UP000317650"/>
    </source>
</evidence>
<dbReference type="Gene3D" id="1.10.287.2250">
    <property type="match status" value="1"/>
</dbReference>